<keyword evidence="6 7" id="KW-0378">Hydrolase</keyword>
<protein>
    <recommendedName>
        <fullName evidence="4 7">Signal peptidase I</fullName>
        <ecNumber evidence="4 7">3.4.21.89</ecNumber>
    </recommendedName>
</protein>
<evidence type="ECO:0000313" key="10">
    <source>
        <dbReference type="EMBL" id="MEO1771298.1"/>
    </source>
</evidence>
<dbReference type="Pfam" id="PF10502">
    <property type="entry name" value="Peptidase_S26"/>
    <property type="match status" value="1"/>
</dbReference>
<dbReference type="PRINTS" id="PR00727">
    <property type="entry name" value="LEADERPTASE"/>
</dbReference>
<dbReference type="PANTHER" id="PTHR43390">
    <property type="entry name" value="SIGNAL PEPTIDASE I"/>
    <property type="match status" value="1"/>
</dbReference>
<name>A0ABV0EUJ2_9ENTE</name>
<dbReference type="InterPro" id="IPR019758">
    <property type="entry name" value="Pept_S26A_signal_pept_1_CS"/>
</dbReference>
<dbReference type="RefSeq" id="WP_207704320.1">
    <property type="nucleotide sequence ID" value="NZ_JAFREL020000002.1"/>
</dbReference>
<comment type="catalytic activity">
    <reaction evidence="1 7">
        <text>Cleavage of hydrophobic, N-terminal signal or leader sequences from secreted and periplasmic proteins.</text>
        <dbReference type="EC" id="3.4.21.89"/>
    </reaction>
</comment>
<evidence type="ECO:0000256" key="3">
    <source>
        <dbReference type="ARBA" id="ARBA00009370"/>
    </source>
</evidence>
<keyword evidence="11" id="KW-1185">Reference proteome</keyword>
<keyword evidence="7" id="KW-0472">Membrane</keyword>
<dbReference type="EMBL" id="JAFREL020000002">
    <property type="protein sequence ID" value="MEO1771298.1"/>
    <property type="molecule type" value="Genomic_DNA"/>
</dbReference>
<evidence type="ECO:0000313" key="11">
    <source>
        <dbReference type="Proteomes" id="UP000664357"/>
    </source>
</evidence>
<evidence type="ECO:0000256" key="4">
    <source>
        <dbReference type="ARBA" id="ARBA00013208"/>
    </source>
</evidence>
<keyword evidence="7" id="KW-1133">Transmembrane helix</keyword>
<sequence length="175" mass="19802">MKKEPWIKVSDIVFFACALVTMLLARHFIFTPIEVIGASMNPTLQDSERLFGLKVGEIKRLDVVSFAAPDVEDKDYIKRVIGLPGEEVLYEDDQLYIDGEKIDEPYLAENKKALPEGSLLTNDFVYTVPKGTYFVMGDNRQNSKDSRMLGAIDEEEIFANAKVVFWPINKMGTVD</sequence>
<reference evidence="10 11" key="1">
    <citation type="submission" date="2024-02" db="EMBL/GenBank/DDBJ databases">
        <title>The Genome Sequence of Enterococcus sp. DIV0159.</title>
        <authorList>
            <person name="Earl A."/>
            <person name="Manson A."/>
            <person name="Gilmore M."/>
            <person name="Sanders J."/>
            <person name="Shea T."/>
            <person name="Howe W."/>
            <person name="Livny J."/>
            <person name="Cuomo C."/>
            <person name="Neafsey D."/>
            <person name="Birren B."/>
        </authorList>
    </citation>
    <scope>NUCLEOTIDE SEQUENCE [LARGE SCALE GENOMIC DNA]</scope>
    <source>
        <strain evidence="10 11">665A</strain>
    </source>
</reference>
<dbReference type="NCBIfam" id="TIGR02227">
    <property type="entry name" value="sigpep_I_bact"/>
    <property type="match status" value="1"/>
</dbReference>
<dbReference type="InterPro" id="IPR019756">
    <property type="entry name" value="Pept_S26A_signal_pept_1_Ser-AS"/>
</dbReference>
<dbReference type="EC" id="3.4.21.89" evidence="4 7"/>
<keyword evidence="7" id="KW-0812">Transmembrane</keyword>
<dbReference type="PROSITE" id="PS00761">
    <property type="entry name" value="SPASE_I_3"/>
    <property type="match status" value="1"/>
</dbReference>
<evidence type="ECO:0000256" key="6">
    <source>
        <dbReference type="ARBA" id="ARBA00022801"/>
    </source>
</evidence>
<feature type="transmembrane region" description="Helical" evidence="7">
    <location>
        <begin position="12"/>
        <end position="30"/>
    </location>
</feature>
<organism evidence="10 11">
    <name type="scientific">Candidatus Enterococcus ferrettii</name>
    <dbReference type="NCBI Taxonomy" id="2815324"/>
    <lineage>
        <taxon>Bacteria</taxon>
        <taxon>Bacillati</taxon>
        <taxon>Bacillota</taxon>
        <taxon>Bacilli</taxon>
        <taxon>Lactobacillales</taxon>
        <taxon>Enterococcaceae</taxon>
        <taxon>Enterococcus</taxon>
    </lineage>
</organism>
<evidence type="ECO:0000259" key="9">
    <source>
        <dbReference type="Pfam" id="PF10502"/>
    </source>
</evidence>
<dbReference type="InterPro" id="IPR036286">
    <property type="entry name" value="LexA/Signal_pep-like_sf"/>
</dbReference>
<evidence type="ECO:0000256" key="1">
    <source>
        <dbReference type="ARBA" id="ARBA00000677"/>
    </source>
</evidence>
<comment type="subcellular location">
    <subcellularLocation>
        <location evidence="2">Cell membrane</location>
        <topology evidence="2">Single-pass type II membrane protein</topology>
    </subcellularLocation>
    <subcellularLocation>
        <location evidence="8">Membrane</location>
        <topology evidence="8">Single-pass type II membrane protein</topology>
    </subcellularLocation>
</comment>
<comment type="similarity">
    <text evidence="3 8">Belongs to the peptidase S26 family.</text>
</comment>
<evidence type="ECO:0000256" key="8">
    <source>
        <dbReference type="RuleBase" id="RU362042"/>
    </source>
</evidence>
<keyword evidence="5 7" id="KW-0645">Protease</keyword>
<dbReference type="PROSITE" id="PS00760">
    <property type="entry name" value="SPASE_I_2"/>
    <property type="match status" value="1"/>
</dbReference>
<dbReference type="SUPFAM" id="SSF51306">
    <property type="entry name" value="LexA/Signal peptidase"/>
    <property type="match status" value="1"/>
</dbReference>
<comment type="caution">
    <text evidence="10">The sequence shown here is derived from an EMBL/GenBank/DDBJ whole genome shotgun (WGS) entry which is preliminary data.</text>
</comment>
<accession>A0ABV0EUJ2</accession>
<dbReference type="Proteomes" id="UP000664357">
    <property type="component" value="Unassembled WGS sequence"/>
</dbReference>
<evidence type="ECO:0000256" key="2">
    <source>
        <dbReference type="ARBA" id="ARBA00004401"/>
    </source>
</evidence>
<dbReference type="InterPro" id="IPR019757">
    <property type="entry name" value="Pept_S26A_signal_pept_1_Lys-AS"/>
</dbReference>
<feature type="domain" description="Peptidase S26" evidence="9">
    <location>
        <begin position="13"/>
        <end position="166"/>
    </location>
</feature>
<dbReference type="Gene3D" id="2.10.109.10">
    <property type="entry name" value="Umud Fragment, subunit A"/>
    <property type="match status" value="1"/>
</dbReference>
<dbReference type="InterPro" id="IPR000223">
    <property type="entry name" value="Pept_S26A_signal_pept_1"/>
</dbReference>
<dbReference type="InterPro" id="IPR019533">
    <property type="entry name" value="Peptidase_S26"/>
</dbReference>
<dbReference type="PROSITE" id="PS00501">
    <property type="entry name" value="SPASE_I_1"/>
    <property type="match status" value="1"/>
</dbReference>
<evidence type="ECO:0000256" key="7">
    <source>
        <dbReference type="RuleBase" id="RU003993"/>
    </source>
</evidence>
<dbReference type="PANTHER" id="PTHR43390:SF1">
    <property type="entry name" value="CHLOROPLAST PROCESSING PEPTIDASE"/>
    <property type="match status" value="1"/>
</dbReference>
<proteinExistence type="inferred from homology"/>
<gene>
    <name evidence="10" type="ORF">JZO67_003278</name>
</gene>
<dbReference type="CDD" id="cd06530">
    <property type="entry name" value="S26_SPase_I"/>
    <property type="match status" value="1"/>
</dbReference>
<evidence type="ECO:0000256" key="5">
    <source>
        <dbReference type="ARBA" id="ARBA00022670"/>
    </source>
</evidence>